<comment type="similarity">
    <text evidence="8">Belongs to the TRAFAC class myosin-kinesin ATPase superfamily. Kinesin family. KIN-5/BimC subfamily.</text>
</comment>
<evidence type="ECO:0000256" key="10">
    <source>
        <dbReference type="RuleBase" id="RU000394"/>
    </source>
</evidence>
<name>A0A4P9ZXQ6_9FUNG</name>
<organism evidence="14 15">
    <name type="scientific">Dimargaris cristalligena</name>
    <dbReference type="NCBI Taxonomy" id="215637"/>
    <lineage>
        <taxon>Eukaryota</taxon>
        <taxon>Fungi</taxon>
        <taxon>Fungi incertae sedis</taxon>
        <taxon>Zoopagomycota</taxon>
        <taxon>Kickxellomycotina</taxon>
        <taxon>Dimargaritomycetes</taxon>
        <taxon>Dimargaritales</taxon>
        <taxon>Dimargaritaceae</taxon>
        <taxon>Dimargaris</taxon>
    </lineage>
</organism>
<dbReference type="STRING" id="215637.A0A4P9ZXQ6"/>
<dbReference type="GO" id="GO:0005524">
    <property type="term" value="F:ATP binding"/>
    <property type="evidence" value="ECO:0007669"/>
    <property type="project" value="UniProtKB-UniRule"/>
</dbReference>
<evidence type="ECO:0000256" key="2">
    <source>
        <dbReference type="ARBA" id="ARBA00022490"/>
    </source>
</evidence>
<dbReference type="InterPro" id="IPR036961">
    <property type="entry name" value="Kinesin_motor_dom_sf"/>
</dbReference>
<dbReference type="InterPro" id="IPR019821">
    <property type="entry name" value="Kinesin_motor_CS"/>
</dbReference>
<dbReference type="InterPro" id="IPR001752">
    <property type="entry name" value="Kinesin_motor_dom"/>
</dbReference>
<dbReference type="InterPro" id="IPR047149">
    <property type="entry name" value="KIF11-like"/>
</dbReference>
<evidence type="ECO:0000256" key="1">
    <source>
        <dbReference type="ARBA" id="ARBA00004245"/>
    </source>
</evidence>
<sequence>MPPPSSSEKDANIQVIVRCRGRNDNEQREGLPTVVNIPTESKREIFIKAPSTDFTQRRSFIYDRVFGPEANQSDLFKEVALPLIGETTKGYNCTLFAYGQTGTGKTYTMEGDLDCTYGMVNEDSGIIPRTLFYLFDYLDQGGADFTVRLSYIELYNEELRDLLSDDAQQKLKIFEGPSKDPNKRGAQAHSLENGGRDSNKKLGVQVQDLKEVSVNSAMAAISMLQKGSERRRVAATRCNEKSSRSHAIFSIFLSVKESTIDGEDVFKLGKLNLVDLAGSENIGRSGAENKRAREAGKINTSLLTLGRVIQQLEEHASYISYRDSNLTRLLQDSLGGNTKTSIIATIAPTKADQEETLSTLVYASRAKNIKNKPEVNQKITNNTLVKSQALEIERLRRDMQASRDRNGVYLSGESYQEILEENQSHKDLISDIRLKLERAEASQANILDRNKQLMAELNGTKVELGETRTSLRNANENLTTAMVNLERARISLTEQVLLTEAHATTESDLDDVASGLLLTIKDVAQELGLLHDKVER</sequence>
<feature type="region of interest" description="Disordered" evidence="12">
    <location>
        <begin position="175"/>
        <end position="200"/>
    </location>
</feature>
<keyword evidence="3 10" id="KW-0493">Microtubule</keyword>
<gene>
    <name evidence="14" type="ORF">BJ085DRAFT_16979</name>
</gene>
<evidence type="ECO:0000256" key="12">
    <source>
        <dbReference type="SAM" id="MobiDB-lite"/>
    </source>
</evidence>
<dbReference type="FunFam" id="3.40.850.10:FF:000019">
    <property type="entry name" value="Kinesin-like protein KIN-5D"/>
    <property type="match status" value="1"/>
</dbReference>
<dbReference type="InterPro" id="IPR027417">
    <property type="entry name" value="P-loop_NTPase"/>
</dbReference>
<dbReference type="PANTHER" id="PTHR47970">
    <property type="entry name" value="KINESIN-LIKE PROTEIN KIF11"/>
    <property type="match status" value="1"/>
</dbReference>
<keyword evidence="11" id="KW-0175">Coiled coil</keyword>
<dbReference type="Gene3D" id="3.40.850.10">
    <property type="entry name" value="Kinesin motor domain"/>
    <property type="match status" value="1"/>
</dbReference>
<keyword evidence="14" id="KW-0378">Hydrolase</keyword>
<dbReference type="EMBL" id="ML002367">
    <property type="protein sequence ID" value="RKP38443.1"/>
    <property type="molecule type" value="Genomic_DNA"/>
</dbReference>
<dbReference type="PROSITE" id="PS50067">
    <property type="entry name" value="KINESIN_MOTOR_2"/>
    <property type="match status" value="1"/>
</dbReference>
<dbReference type="PANTHER" id="PTHR47970:SF12">
    <property type="entry name" value="KINESIN FAMILY MEMBER 11"/>
    <property type="match status" value="1"/>
</dbReference>
<evidence type="ECO:0000256" key="7">
    <source>
        <dbReference type="ARBA" id="ARBA00023212"/>
    </source>
</evidence>
<evidence type="ECO:0000259" key="13">
    <source>
        <dbReference type="PROSITE" id="PS50067"/>
    </source>
</evidence>
<dbReference type="PRINTS" id="PR00380">
    <property type="entry name" value="KINESINHEAVY"/>
</dbReference>
<evidence type="ECO:0000256" key="5">
    <source>
        <dbReference type="ARBA" id="ARBA00022840"/>
    </source>
</evidence>
<feature type="domain" description="Kinesin motor" evidence="13">
    <location>
        <begin position="12"/>
        <end position="369"/>
    </location>
</feature>
<feature type="binding site" evidence="9">
    <location>
        <begin position="99"/>
        <end position="106"/>
    </location>
    <ligand>
        <name>ATP</name>
        <dbReference type="ChEBI" id="CHEBI:30616"/>
    </ligand>
</feature>
<dbReference type="GO" id="GO:0000073">
    <property type="term" value="P:initial mitotic spindle pole body separation"/>
    <property type="evidence" value="ECO:0007669"/>
    <property type="project" value="TreeGrafter"/>
</dbReference>
<keyword evidence="5 9" id="KW-0067">ATP-binding</keyword>
<feature type="coiled-coil region" evidence="11">
    <location>
        <begin position="436"/>
        <end position="495"/>
    </location>
</feature>
<dbReference type="SMART" id="SM00129">
    <property type="entry name" value="KISc"/>
    <property type="match status" value="1"/>
</dbReference>
<dbReference type="GO" id="GO:0072686">
    <property type="term" value="C:mitotic spindle"/>
    <property type="evidence" value="ECO:0007669"/>
    <property type="project" value="TreeGrafter"/>
</dbReference>
<protein>
    <recommendedName>
        <fullName evidence="10">Kinesin-like protein</fullName>
    </recommendedName>
</protein>
<dbReference type="GO" id="GO:0008574">
    <property type="term" value="F:plus-end-directed microtubule motor activity"/>
    <property type="evidence" value="ECO:0007669"/>
    <property type="project" value="TreeGrafter"/>
</dbReference>
<dbReference type="GO" id="GO:0007018">
    <property type="term" value="P:microtubule-based movement"/>
    <property type="evidence" value="ECO:0007669"/>
    <property type="project" value="InterPro"/>
</dbReference>
<comment type="subcellular location">
    <subcellularLocation>
        <location evidence="1">Cytoplasm</location>
        <location evidence="1">Cytoskeleton</location>
    </subcellularLocation>
</comment>
<keyword evidence="6 9" id="KW-0505">Motor protein</keyword>
<dbReference type="GO" id="GO:0008017">
    <property type="term" value="F:microtubule binding"/>
    <property type="evidence" value="ECO:0007669"/>
    <property type="project" value="InterPro"/>
</dbReference>
<evidence type="ECO:0000313" key="14">
    <source>
        <dbReference type="EMBL" id="RKP38443.1"/>
    </source>
</evidence>
<evidence type="ECO:0000313" key="15">
    <source>
        <dbReference type="Proteomes" id="UP000268162"/>
    </source>
</evidence>
<dbReference type="Proteomes" id="UP000268162">
    <property type="component" value="Unassembled WGS sequence"/>
</dbReference>
<evidence type="ECO:0000256" key="3">
    <source>
        <dbReference type="ARBA" id="ARBA00022701"/>
    </source>
</evidence>
<dbReference type="PROSITE" id="PS00411">
    <property type="entry name" value="KINESIN_MOTOR_1"/>
    <property type="match status" value="1"/>
</dbReference>
<evidence type="ECO:0000256" key="4">
    <source>
        <dbReference type="ARBA" id="ARBA00022741"/>
    </source>
</evidence>
<feature type="non-terminal residue" evidence="14">
    <location>
        <position position="536"/>
    </location>
</feature>
<dbReference type="SUPFAM" id="SSF52540">
    <property type="entry name" value="P-loop containing nucleoside triphosphate hydrolases"/>
    <property type="match status" value="1"/>
</dbReference>
<reference evidence="15" key="1">
    <citation type="journal article" date="2018" name="Nat. Microbiol.">
        <title>Leveraging single-cell genomics to expand the fungal tree of life.</title>
        <authorList>
            <person name="Ahrendt S.R."/>
            <person name="Quandt C.A."/>
            <person name="Ciobanu D."/>
            <person name="Clum A."/>
            <person name="Salamov A."/>
            <person name="Andreopoulos B."/>
            <person name="Cheng J.F."/>
            <person name="Woyke T."/>
            <person name="Pelin A."/>
            <person name="Henrissat B."/>
            <person name="Reynolds N.K."/>
            <person name="Benny G.L."/>
            <person name="Smith M.E."/>
            <person name="James T.Y."/>
            <person name="Grigoriev I.V."/>
        </authorList>
    </citation>
    <scope>NUCLEOTIDE SEQUENCE [LARGE SCALE GENOMIC DNA]</scope>
    <source>
        <strain evidence="15">RSA 468</strain>
    </source>
</reference>
<proteinExistence type="inferred from homology"/>
<dbReference type="AlphaFoldDB" id="A0A4P9ZXQ6"/>
<dbReference type="GO" id="GO:0016787">
    <property type="term" value="F:hydrolase activity"/>
    <property type="evidence" value="ECO:0007669"/>
    <property type="project" value="UniProtKB-KW"/>
</dbReference>
<keyword evidence="2" id="KW-0963">Cytoplasm</keyword>
<keyword evidence="4 9" id="KW-0547">Nucleotide-binding</keyword>
<keyword evidence="15" id="KW-1185">Reference proteome</keyword>
<evidence type="ECO:0000256" key="8">
    <source>
        <dbReference type="ARBA" id="ARBA00034704"/>
    </source>
</evidence>
<evidence type="ECO:0000256" key="6">
    <source>
        <dbReference type="ARBA" id="ARBA00023175"/>
    </source>
</evidence>
<dbReference type="GO" id="GO:0005634">
    <property type="term" value="C:nucleus"/>
    <property type="evidence" value="ECO:0007669"/>
    <property type="project" value="TreeGrafter"/>
</dbReference>
<evidence type="ECO:0000256" key="9">
    <source>
        <dbReference type="PROSITE-ProRule" id="PRU00283"/>
    </source>
</evidence>
<dbReference type="GO" id="GO:0005876">
    <property type="term" value="C:spindle microtubule"/>
    <property type="evidence" value="ECO:0007669"/>
    <property type="project" value="TreeGrafter"/>
</dbReference>
<keyword evidence="7" id="KW-0206">Cytoskeleton</keyword>
<evidence type="ECO:0000256" key="11">
    <source>
        <dbReference type="SAM" id="Coils"/>
    </source>
</evidence>
<accession>A0A4P9ZXQ6</accession>
<dbReference type="Pfam" id="PF00225">
    <property type="entry name" value="Kinesin"/>
    <property type="match status" value="1"/>
</dbReference>